<keyword evidence="7 8" id="KW-0349">Heme</keyword>
<evidence type="ECO:0000256" key="6">
    <source>
        <dbReference type="ARBA" id="ARBA00023136"/>
    </source>
</evidence>
<evidence type="ECO:0000256" key="4">
    <source>
        <dbReference type="ARBA" id="ARBA00022989"/>
    </source>
</evidence>
<dbReference type="Gene3D" id="1.10.630.10">
    <property type="entry name" value="Cytochrome P450"/>
    <property type="match status" value="1"/>
</dbReference>
<dbReference type="GO" id="GO:0016020">
    <property type="term" value="C:membrane"/>
    <property type="evidence" value="ECO:0007669"/>
    <property type="project" value="UniProtKB-SubCell"/>
</dbReference>
<evidence type="ECO:0000256" key="2">
    <source>
        <dbReference type="ARBA" id="ARBA00022692"/>
    </source>
</evidence>
<keyword evidence="5 8" id="KW-0560">Oxidoreductase</keyword>
<comment type="caution">
    <text evidence="9">The sequence shown here is derived from an EMBL/GenBank/DDBJ whole genome shotgun (WGS) entry which is preliminary data.</text>
</comment>
<keyword evidence="2" id="KW-0812">Transmembrane</keyword>
<dbReference type="PROSITE" id="PS00086">
    <property type="entry name" value="CYTOCHROME_P450"/>
    <property type="match status" value="1"/>
</dbReference>
<feature type="binding site" description="axial binding residue" evidence="7">
    <location>
        <position position="449"/>
    </location>
    <ligand>
        <name>heme</name>
        <dbReference type="ChEBI" id="CHEBI:30413"/>
    </ligand>
    <ligandPart>
        <name>Fe</name>
        <dbReference type="ChEBI" id="CHEBI:18248"/>
    </ligandPart>
</feature>
<evidence type="ECO:0000256" key="1">
    <source>
        <dbReference type="ARBA" id="ARBA00004167"/>
    </source>
</evidence>
<dbReference type="GO" id="GO:0016709">
    <property type="term" value="F:oxidoreductase activity, acting on paired donors, with incorporation or reduction of molecular oxygen, NAD(P)H as one donor, and incorporation of one atom of oxygen"/>
    <property type="evidence" value="ECO:0007669"/>
    <property type="project" value="TreeGrafter"/>
</dbReference>
<dbReference type="AlphaFoldDB" id="A0A2U1QAM0"/>
<dbReference type="InterPro" id="IPR017972">
    <property type="entry name" value="Cyt_P450_CS"/>
</dbReference>
<keyword evidence="4" id="KW-1133">Transmembrane helix</keyword>
<keyword evidence="3 7" id="KW-0479">Metal-binding</keyword>
<dbReference type="CDD" id="cd11075">
    <property type="entry name" value="CYP77_89"/>
    <property type="match status" value="1"/>
</dbReference>
<dbReference type="GO" id="GO:0005506">
    <property type="term" value="F:iron ion binding"/>
    <property type="evidence" value="ECO:0007669"/>
    <property type="project" value="InterPro"/>
</dbReference>
<evidence type="ECO:0000256" key="8">
    <source>
        <dbReference type="RuleBase" id="RU000461"/>
    </source>
</evidence>
<gene>
    <name evidence="9" type="ORF">CTI12_AA053450</name>
</gene>
<accession>A0A2U1QAM0</accession>
<evidence type="ECO:0000256" key="7">
    <source>
        <dbReference type="PIRSR" id="PIRSR602401-1"/>
    </source>
</evidence>
<organism evidence="9 10">
    <name type="scientific">Artemisia annua</name>
    <name type="common">Sweet wormwood</name>
    <dbReference type="NCBI Taxonomy" id="35608"/>
    <lineage>
        <taxon>Eukaryota</taxon>
        <taxon>Viridiplantae</taxon>
        <taxon>Streptophyta</taxon>
        <taxon>Embryophyta</taxon>
        <taxon>Tracheophyta</taxon>
        <taxon>Spermatophyta</taxon>
        <taxon>Magnoliopsida</taxon>
        <taxon>eudicotyledons</taxon>
        <taxon>Gunneridae</taxon>
        <taxon>Pentapetalae</taxon>
        <taxon>asterids</taxon>
        <taxon>campanulids</taxon>
        <taxon>Asterales</taxon>
        <taxon>Asteraceae</taxon>
        <taxon>Asteroideae</taxon>
        <taxon>Anthemideae</taxon>
        <taxon>Artemisiinae</taxon>
        <taxon>Artemisia</taxon>
    </lineage>
</organism>
<comment type="similarity">
    <text evidence="8">Belongs to the cytochrome P450 family.</text>
</comment>
<dbReference type="PANTHER" id="PTHR24298">
    <property type="entry name" value="FLAVONOID 3'-MONOOXYGENASE-RELATED"/>
    <property type="match status" value="1"/>
</dbReference>
<proteinExistence type="inferred from homology"/>
<evidence type="ECO:0000313" key="10">
    <source>
        <dbReference type="Proteomes" id="UP000245207"/>
    </source>
</evidence>
<dbReference type="PANTHER" id="PTHR24298:SF800">
    <property type="entry name" value="CYTOCHROME P450 89A2-RELATED"/>
    <property type="match status" value="1"/>
</dbReference>
<keyword evidence="10" id="KW-1185">Reference proteome</keyword>
<sequence>MEILFVVLLVTICIAALIRSLILRSRIGKKLPPGPSFLYTTFLMLTNSVFDLEPILVRLKAKYGPFITLPIVFNPSFFVGCHSLAHEILIQNGALCSDRPKTLPVLHISTSPYGPTWRILRRNLASEIMNPYRIKSYSWARKWVLCNLTDKLQEHVASEDGIKVIDYFHHAMFSLLVSMCFGNKLDEGCIKEIAKVQADMQNVIGRFRMLAMFPRLGKILLRKSWKEFDRVSKNKEQVFIPIIKSRIESAKQNVAYVDTLANIQLPQEEARNGDSRKLTYKEMADMCSEFFNAGTETATIALHWIMANLVKYPHIQSKLYDEILTVVGSPPPLPRKGVELESVINEDNIQNMSYLKAVVLEGLRRHSPSHFLLPHSVTKDAEVQGYTIPQGATINFLVAEMGLDPKVWDDPMEFKPERFLSTYGSKVVFDITGNKEIKMIPFGAGRRICPGYELALLHLEYLVANLIWYFHWTTPHGGHVDLSEKTEFFATMKNPLITRISLRNQRRTT</sequence>
<comment type="cofactor">
    <cofactor evidence="7">
        <name>heme</name>
        <dbReference type="ChEBI" id="CHEBI:30413"/>
    </cofactor>
</comment>
<keyword evidence="7 8" id="KW-0408">Iron</keyword>
<dbReference type="SUPFAM" id="SSF48264">
    <property type="entry name" value="Cytochrome P450"/>
    <property type="match status" value="1"/>
</dbReference>
<evidence type="ECO:0000256" key="5">
    <source>
        <dbReference type="ARBA" id="ARBA00023002"/>
    </source>
</evidence>
<dbReference type="InterPro" id="IPR051103">
    <property type="entry name" value="Plant_metabolite_P450s"/>
</dbReference>
<dbReference type="Pfam" id="PF00067">
    <property type="entry name" value="p450"/>
    <property type="match status" value="1"/>
</dbReference>
<dbReference type="OrthoDB" id="1055148at2759"/>
<dbReference type="InterPro" id="IPR002401">
    <property type="entry name" value="Cyt_P450_E_grp-I"/>
</dbReference>
<dbReference type="InterPro" id="IPR036396">
    <property type="entry name" value="Cyt_P450_sf"/>
</dbReference>
<comment type="subcellular location">
    <subcellularLocation>
        <location evidence="1">Membrane</location>
        <topology evidence="1">Single-pass membrane protein</topology>
    </subcellularLocation>
</comment>
<dbReference type="STRING" id="35608.A0A2U1QAM0"/>
<dbReference type="InterPro" id="IPR001128">
    <property type="entry name" value="Cyt_P450"/>
</dbReference>
<keyword evidence="6" id="KW-0472">Membrane</keyword>
<evidence type="ECO:0000256" key="3">
    <source>
        <dbReference type="ARBA" id="ARBA00022723"/>
    </source>
</evidence>
<dbReference type="EMBL" id="PKPP01000268">
    <property type="protein sequence ID" value="PWA95049.1"/>
    <property type="molecule type" value="Genomic_DNA"/>
</dbReference>
<reference evidence="9 10" key="1">
    <citation type="journal article" date="2018" name="Mol. Plant">
        <title>The genome of Artemisia annua provides insight into the evolution of Asteraceae family and artemisinin biosynthesis.</title>
        <authorList>
            <person name="Shen Q."/>
            <person name="Zhang L."/>
            <person name="Liao Z."/>
            <person name="Wang S."/>
            <person name="Yan T."/>
            <person name="Shi P."/>
            <person name="Liu M."/>
            <person name="Fu X."/>
            <person name="Pan Q."/>
            <person name="Wang Y."/>
            <person name="Lv Z."/>
            <person name="Lu X."/>
            <person name="Zhang F."/>
            <person name="Jiang W."/>
            <person name="Ma Y."/>
            <person name="Chen M."/>
            <person name="Hao X."/>
            <person name="Li L."/>
            <person name="Tang Y."/>
            <person name="Lv G."/>
            <person name="Zhou Y."/>
            <person name="Sun X."/>
            <person name="Brodelius P.E."/>
            <person name="Rose J.K.C."/>
            <person name="Tang K."/>
        </authorList>
    </citation>
    <scope>NUCLEOTIDE SEQUENCE [LARGE SCALE GENOMIC DNA]</scope>
    <source>
        <strain evidence="10">cv. Huhao1</strain>
        <tissue evidence="9">Leaf</tissue>
    </source>
</reference>
<evidence type="ECO:0000313" key="9">
    <source>
        <dbReference type="EMBL" id="PWA95049.1"/>
    </source>
</evidence>
<dbReference type="GO" id="GO:0020037">
    <property type="term" value="F:heme binding"/>
    <property type="evidence" value="ECO:0007669"/>
    <property type="project" value="InterPro"/>
</dbReference>
<dbReference type="Proteomes" id="UP000245207">
    <property type="component" value="Unassembled WGS sequence"/>
</dbReference>
<dbReference type="PRINTS" id="PR00463">
    <property type="entry name" value="EP450I"/>
</dbReference>
<protein>
    <submittedName>
        <fullName evidence="9">Cytochrome P450</fullName>
    </submittedName>
</protein>
<name>A0A2U1QAM0_ARTAN</name>
<keyword evidence="8" id="KW-0503">Monooxygenase</keyword>
<dbReference type="PRINTS" id="PR00385">
    <property type="entry name" value="P450"/>
</dbReference>